<dbReference type="GO" id="GO:0030030">
    <property type="term" value="P:cell projection organization"/>
    <property type="evidence" value="ECO:0007669"/>
    <property type="project" value="UniProtKB-KW"/>
</dbReference>
<dbReference type="PANTHER" id="PTHR33724:SF1">
    <property type="entry name" value="INTRAFLAGELLAR TRANSPORT PROTEIN 43 HOMOLOG"/>
    <property type="match status" value="1"/>
</dbReference>
<evidence type="ECO:0000313" key="5">
    <source>
        <dbReference type="Proteomes" id="UP001608902"/>
    </source>
</evidence>
<protein>
    <submittedName>
        <fullName evidence="4">Uncharacterized protein</fullName>
    </submittedName>
</protein>
<evidence type="ECO:0000313" key="4">
    <source>
        <dbReference type="EMBL" id="MFH4975364.1"/>
    </source>
</evidence>
<dbReference type="Pfam" id="PF15305">
    <property type="entry name" value="IFT43"/>
    <property type="match status" value="1"/>
</dbReference>
<proteinExistence type="inferred from homology"/>
<sequence>MDDNNAVNNKQRVRGRSRQRWSEGRSPARSTVDTVDEPYLNDVNGPDNTISVRVKERDSDISRRGIIGGIFKETPGTAIKEFFNKEPTQELKETIKRPLSGLFKRPSSLSGPVPQKKEGKPNSGSASDSTTNICPNKGCEAQFSPDVPTFSAERQIMGDGAAKAPNIDVHRVAAMYQLDVMNMKNAHLMKLDEIDISLLSRYLCAEDEVKDENAPWTWDYLFASISSEMRDEWAMEDEVDYDAYDGNRQST</sequence>
<evidence type="ECO:0000256" key="1">
    <source>
        <dbReference type="ARBA" id="ARBA00007563"/>
    </source>
</evidence>
<dbReference type="EMBL" id="JBGFUD010000868">
    <property type="protein sequence ID" value="MFH4975364.1"/>
    <property type="molecule type" value="Genomic_DNA"/>
</dbReference>
<evidence type="ECO:0000256" key="2">
    <source>
        <dbReference type="ARBA" id="ARBA00022794"/>
    </source>
</evidence>
<keyword evidence="2" id="KW-0970">Cilium biogenesis/degradation</keyword>
<feature type="region of interest" description="Disordered" evidence="3">
    <location>
        <begin position="1"/>
        <end position="48"/>
    </location>
</feature>
<accession>A0ABD6EDF1</accession>
<comment type="similarity">
    <text evidence="1">Belongs to the IFT43 family.</text>
</comment>
<dbReference type="AlphaFoldDB" id="A0ABD6EDF1"/>
<feature type="region of interest" description="Disordered" evidence="3">
    <location>
        <begin position="99"/>
        <end position="133"/>
    </location>
</feature>
<keyword evidence="5" id="KW-1185">Reference proteome</keyword>
<name>A0ABD6EDF1_9BILA</name>
<feature type="compositionally biased region" description="Polar residues" evidence="3">
    <location>
        <begin position="1"/>
        <end position="10"/>
    </location>
</feature>
<evidence type="ECO:0000256" key="3">
    <source>
        <dbReference type="SAM" id="MobiDB-lite"/>
    </source>
</evidence>
<dbReference type="InterPro" id="IPR029302">
    <property type="entry name" value="IFT43"/>
</dbReference>
<dbReference type="PANTHER" id="PTHR33724">
    <property type="entry name" value="INTRAFLAGELLAR TRANSPORT PROTEIN 43 HOMOLOG"/>
    <property type="match status" value="1"/>
</dbReference>
<organism evidence="4 5">
    <name type="scientific">Gnathostoma spinigerum</name>
    <dbReference type="NCBI Taxonomy" id="75299"/>
    <lineage>
        <taxon>Eukaryota</taxon>
        <taxon>Metazoa</taxon>
        <taxon>Ecdysozoa</taxon>
        <taxon>Nematoda</taxon>
        <taxon>Chromadorea</taxon>
        <taxon>Rhabditida</taxon>
        <taxon>Spirurina</taxon>
        <taxon>Gnathostomatomorpha</taxon>
        <taxon>Gnathostomatoidea</taxon>
        <taxon>Gnathostomatidae</taxon>
        <taxon>Gnathostoma</taxon>
    </lineage>
</organism>
<reference evidence="4 5" key="1">
    <citation type="submission" date="2024-08" db="EMBL/GenBank/DDBJ databases">
        <title>Gnathostoma spinigerum genome.</title>
        <authorList>
            <person name="Gonzalez-Bertolin B."/>
            <person name="Monzon S."/>
            <person name="Zaballos A."/>
            <person name="Jimenez P."/>
            <person name="Dekumyoy P."/>
            <person name="Varona S."/>
            <person name="Cuesta I."/>
            <person name="Sumanam S."/>
            <person name="Adisakwattana P."/>
            <person name="Gasser R.B."/>
            <person name="Hernandez-Gonzalez A."/>
            <person name="Young N.D."/>
            <person name="Perteguer M.J."/>
        </authorList>
    </citation>
    <scope>NUCLEOTIDE SEQUENCE [LARGE SCALE GENOMIC DNA]</scope>
    <source>
        <strain evidence="4">AL3</strain>
        <tissue evidence="4">Liver</tissue>
    </source>
</reference>
<dbReference type="Proteomes" id="UP001608902">
    <property type="component" value="Unassembled WGS sequence"/>
</dbReference>
<feature type="compositionally biased region" description="Polar residues" evidence="3">
    <location>
        <begin position="122"/>
        <end position="133"/>
    </location>
</feature>
<comment type="caution">
    <text evidence="4">The sequence shown here is derived from an EMBL/GenBank/DDBJ whole genome shotgun (WGS) entry which is preliminary data.</text>
</comment>
<gene>
    <name evidence="4" type="ORF">AB6A40_002073</name>
</gene>